<dbReference type="Proteomes" id="UP001162131">
    <property type="component" value="Unassembled WGS sequence"/>
</dbReference>
<organism evidence="2 3">
    <name type="scientific">Blepharisma stoltei</name>
    <dbReference type="NCBI Taxonomy" id="1481888"/>
    <lineage>
        <taxon>Eukaryota</taxon>
        <taxon>Sar</taxon>
        <taxon>Alveolata</taxon>
        <taxon>Ciliophora</taxon>
        <taxon>Postciliodesmatophora</taxon>
        <taxon>Heterotrichea</taxon>
        <taxon>Heterotrichida</taxon>
        <taxon>Blepharismidae</taxon>
        <taxon>Blepharisma</taxon>
    </lineage>
</organism>
<sequence>MIKTILRRIHKFPPNRYLDEYGDFFDRDQELLHRRFQKIRSDRISIDFDNVPELFATTRKNENTIRDLWRHRKVAGVILAKDEFPEINLVHPLEDAYRLMRDKNDYGFVDPYDINIDDDEDQVRVFCKDVDTHLIYQNWPMWCTFQRFIPGRPNRMLMKVAINDWENSEPKIRGGRLIVKDDFVWVDVYIPEYPRVLLADLSETTPMDKYTVADLEKCLPDGIEIAPVYKDKRKQIIYKFALGYRTIMYDSWLHNEFDVTRAVDIDRTAFGLPIRAPKTEKAVDPLPPEKQYLPKSEEERIRKVAQLLGKSFDEVKRDIIVGRQNREKDKKVVEERIAKQRKEYEKYQKAMEVSDAQTSSATEKPAGKKK</sequence>
<protein>
    <submittedName>
        <fullName evidence="2">Uncharacterized protein</fullName>
    </submittedName>
</protein>
<dbReference type="GO" id="GO:0006412">
    <property type="term" value="P:translation"/>
    <property type="evidence" value="ECO:0007669"/>
    <property type="project" value="InterPro"/>
</dbReference>
<reference evidence="2" key="1">
    <citation type="submission" date="2021-09" db="EMBL/GenBank/DDBJ databases">
        <authorList>
            <consortium name="AG Swart"/>
            <person name="Singh M."/>
            <person name="Singh A."/>
            <person name="Seah K."/>
            <person name="Emmerich C."/>
        </authorList>
    </citation>
    <scope>NUCLEOTIDE SEQUENCE</scope>
    <source>
        <strain evidence="2">ATCC30299</strain>
    </source>
</reference>
<name>A0AAU9JS40_9CILI</name>
<feature type="region of interest" description="Disordered" evidence="1">
    <location>
        <begin position="344"/>
        <end position="370"/>
    </location>
</feature>
<evidence type="ECO:0000313" key="3">
    <source>
        <dbReference type="Proteomes" id="UP001162131"/>
    </source>
</evidence>
<gene>
    <name evidence="2" type="ORF">BSTOLATCC_MIC43238</name>
</gene>
<comment type="caution">
    <text evidence="2">The sequence shown here is derived from an EMBL/GenBank/DDBJ whole genome shotgun (WGS) entry which is preliminary data.</text>
</comment>
<keyword evidence="3" id="KW-1185">Reference proteome</keyword>
<dbReference type="InterPro" id="IPR011035">
    <property type="entry name" value="Ribosomal_bL25/Gln-tRNA_synth"/>
</dbReference>
<evidence type="ECO:0000256" key="1">
    <source>
        <dbReference type="SAM" id="MobiDB-lite"/>
    </source>
</evidence>
<evidence type="ECO:0000313" key="2">
    <source>
        <dbReference type="EMBL" id="CAG9327198.1"/>
    </source>
</evidence>
<accession>A0AAU9JS40</accession>
<proteinExistence type="predicted"/>
<dbReference type="EMBL" id="CAJZBQ010000043">
    <property type="protein sequence ID" value="CAG9327198.1"/>
    <property type="molecule type" value="Genomic_DNA"/>
</dbReference>
<dbReference type="SUPFAM" id="SSF50715">
    <property type="entry name" value="Ribosomal protein L25-like"/>
    <property type="match status" value="1"/>
</dbReference>
<dbReference type="AlphaFoldDB" id="A0AAU9JS40"/>